<dbReference type="PRINTS" id="PR00359">
    <property type="entry name" value="BP450"/>
</dbReference>
<protein>
    <submittedName>
        <fullName evidence="10">Putative cytochrome P450 hydroxylase</fullName>
    </submittedName>
</protein>
<evidence type="ECO:0000313" key="10">
    <source>
        <dbReference type="EMBL" id="BAQ18780.1"/>
    </source>
</evidence>
<keyword evidence="6 9" id="KW-0408">Iron</keyword>
<keyword evidence="3 9" id="KW-0349">Heme</keyword>
<comment type="similarity">
    <text evidence="2 9">Belongs to the cytochrome P450 family.</text>
</comment>
<dbReference type="GO" id="GO:0005506">
    <property type="term" value="F:iron ion binding"/>
    <property type="evidence" value="ECO:0007669"/>
    <property type="project" value="InterPro"/>
</dbReference>
<organism evidence="10 11">
    <name type="scientific">Methyloceanibacter caenitepidi</name>
    <dbReference type="NCBI Taxonomy" id="1384459"/>
    <lineage>
        <taxon>Bacteria</taxon>
        <taxon>Pseudomonadati</taxon>
        <taxon>Pseudomonadota</taxon>
        <taxon>Alphaproteobacteria</taxon>
        <taxon>Hyphomicrobiales</taxon>
        <taxon>Hyphomicrobiaceae</taxon>
        <taxon>Methyloceanibacter</taxon>
    </lineage>
</organism>
<keyword evidence="4 9" id="KW-0479">Metal-binding</keyword>
<keyword evidence="7 9" id="KW-0503">Monooxygenase</keyword>
<dbReference type="EMBL" id="AP014648">
    <property type="protein sequence ID" value="BAQ18780.1"/>
    <property type="molecule type" value="Genomic_DNA"/>
</dbReference>
<name>A0A0A8K781_9HYPH</name>
<dbReference type="GO" id="GO:0004497">
    <property type="term" value="F:monooxygenase activity"/>
    <property type="evidence" value="ECO:0007669"/>
    <property type="project" value="UniProtKB-KW"/>
</dbReference>
<dbReference type="GO" id="GO:0016705">
    <property type="term" value="F:oxidoreductase activity, acting on paired donors, with incorporation or reduction of molecular oxygen"/>
    <property type="evidence" value="ECO:0007669"/>
    <property type="project" value="InterPro"/>
</dbReference>
<dbReference type="AlphaFoldDB" id="A0A0A8K781"/>
<evidence type="ECO:0000256" key="5">
    <source>
        <dbReference type="ARBA" id="ARBA00023002"/>
    </source>
</evidence>
<comment type="function">
    <text evidence="8">Cytochromes P450 are a group of heme-thiolate monooxygenases. They oxidize a variety of structurally unrelated compounds, including steroids, fatty acids, and xenobiotics.</text>
</comment>
<evidence type="ECO:0000256" key="4">
    <source>
        <dbReference type="ARBA" id="ARBA00022723"/>
    </source>
</evidence>
<dbReference type="InterPro" id="IPR002397">
    <property type="entry name" value="Cyt_P450_B"/>
</dbReference>
<keyword evidence="5 9" id="KW-0560">Oxidoreductase</keyword>
<proteinExistence type="inferred from homology"/>
<dbReference type="PANTHER" id="PTHR46696:SF1">
    <property type="entry name" value="CYTOCHROME P450 YJIB-RELATED"/>
    <property type="match status" value="1"/>
</dbReference>
<dbReference type="GO" id="GO:0020037">
    <property type="term" value="F:heme binding"/>
    <property type="evidence" value="ECO:0007669"/>
    <property type="project" value="InterPro"/>
</dbReference>
<dbReference type="CDD" id="cd11029">
    <property type="entry name" value="CYP107-like"/>
    <property type="match status" value="1"/>
</dbReference>
<dbReference type="InterPro" id="IPR001128">
    <property type="entry name" value="Cyt_P450"/>
</dbReference>
<evidence type="ECO:0000256" key="6">
    <source>
        <dbReference type="ARBA" id="ARBA00023004"/>
    </source>
</evidence>
<evidence type="ECO:0000256" key="1">
    <source>
        <dbReference type="ARBA" id="ARBA00001971"/>
    </source>
</evidence>
<keyword evidence="11" id="KW-1185">Reference proteome</keyword>
<evidence type="ECO:0000256" key="9">
    <source>
        <dbReference type="RuleBase" id="RU000461"/>
    </source>
</evidence>
<dbReference type="InterPro" id="IPR017972">
    <property type="entry name" value="Cyt_P450_CS"/>
</dbReference>
<dbReference type="PANTHER" id="PTHR46696">
    <property type="entry name" value="P450, PUTATIVE (EUROFUNG)-RELATED"/>
    <property type="match status" value="1"/>
</dbReference>
<evidence type="ECO:0000256" key="2">
    <source>
        <dbReference type="ARBA" id="ARBA00010617"/>
    </source>
</evidence>
<dbReference type="FunFam" id="1.10.630.10:FF:000018">
    <property type="entry name" value="Cytochrome P450 monooxygenase"/>
    <property type="match status" value="1"/>
</dbReference>
<sequence>MGAGYQKSYSLRAPLRVDLQSKASKQDPFSFFAGLREAGPVVPLKLPFVGRVWATTTYDATAAMLKDNALFVQEGRHAGKSGVAGLSWWMPHAIKVLSNNMLLKDEPDHRRLRKLVDQAFQRRLVRDMRGEIEGLADRILDDIDGRDEIDLVASYARRFPLEVICWLLGLPEENRGRFEQWAGYMTSALRGFAVLRVVFTMPGVVNYVREQIEECRRNPREGLISELVRAEEDGDKLSEDELLSMVFLLLFAGFETTTHLIADSVIALEQNPAQKAFLFADPATRMERAVEELGRYMTPVQSTKPRYVARNCDFLGQKLKRGENIVGLLAAANSDPAAFDAPDKLKLDRLPNPHLVFGRGIHFCLGMQLARVEAQSALSRLYGRYPDLALAAPDDLPWIERFGLRGVFALPVRLNSARARKAA</sequence>
<dbReference type="SUPFAM" id="SSF48264">
    <property type="entry name" value="Cytochrome P450"/>
    <property type="match status" value="1"/>
</dbReference>
<comment type="cofactor">
    <cofactor evidence="1">
        <name>heme</name>
        <dbReference type="ChEBI" id="CHEBI:30413"/>
    </cofactor>
</comment>
<dbReference type="STRING" id="1384459.GL4_3357"/>
<evidence type="ECO:0000313" key="11">
    <source>
        <dbReference type="Proteomes" id="UP000031643"/>
    </source>
</evidence>
<dbReference type="InterPro" id="IPR036396">
    <property type="entry name" value="Cyt_P450_sf"/>
</dbReference>
<dbReference type="PROSITE" id="PS00086">
    <property type="entry name" value="CYTOCHROME_P450"/>
    <property type="match status" value="1"/>
</dbReference>
<evidence type="ECO:0000256" key="8">
    <source>
        <dbReference type="ARBA" id="ARBA00043906"/>
    </source>
</evidence>
<dbReference type="Pfam" id="PF00067">
    <property type="entry name" value="p450"/>
    <property type="match status" value="1"/>
</dbReference>
<dbReference type="Gene3D" id="1.10.630.10">
    <property type="entry name" value="Cytochrome P450"/>
    <property type="match status" value="1"/>
</dbReference>
<dbReference type="HOGENOM" id="CLU_033716_1_0_5"/>
<dbReference type="Proteomes" id="UP000031643">
    <property type="component" value="Chromosome"/>
</dbReference>
<accession>A0A0A8K781</accession>
<evidence type="ECO:0000256" key="3">
    <source>
        <dbReference type="ARBA" id="ARBA00022617"/>
    </source>
</evidence>
<gene>
    <name evidence="10" type="ORF">GL4_3357</name>
</gene>
<dbReference type="KEGG" id="mcg:GL4_3357"/>
<evidence type="ECO:0000256" key="7">
    <source>
        <dbReference type="ARBA" id="ARBA00023033"/>
    </source>
</evidence>
<reference evidence="10 11" key="1">
    <citation type="submission" date="2014-09" db="EMBL/GenBank/DDBJ databases">
        <title>Genome sequencing of Methyloceanibacter caenitepidi Gela4.</title>
        <authorList>
            <person name="Takeuchi M."/>
            <person name="Susumu S."/>
            <person name="Kamagata Y."/>
            <person name="Oshima K."/>
            <person name="Hattori M."/>
            <person name="Iwasaki W."/>
        </authorList>
    </citation>
    <scope>NUCLEOTIDE SEQUENCE [LARGE SCALE GENOMIC DNA]</scope>
    <source>
        <strain evidence="10 11">Gela4</strain>
    </source>
</reference>